<evidence type="ECO:0000256" key="1">
    <source>
        <dbReference type="SAM" id="Phobius"/>
    </source>
</evidence>
<feature type="transmembrane region" description="Helical" evidence="1">
    <location>
        <begin position="80"/>
        <end position="98"/>
    </location>
</feature>
<dbReference type="RefSeq" id="WP_007727593.1">
    <property type="nucleotide sequence ID" value="NZ_AP026691.1"/>
</dbReference>
<dbReference type="GeneID" id="57485686"/>
<comment type="caution">
    <text evidence="4">The sequence shown here is derived from an EMBL/GenBank/DDBJ whole genome shotgun (WGS) entry which is preliminary data.</text>
</comment>
<gene>
    <name evidence="4" type="ORF">CHR55_23750</name>
    <name evidence="3" type="ORF">PXH69_06050</name>
</gene>
<accession>A0A1C3Z8I7</accession>
<feature type="transmembrane region" description="Helical" evidence="1">
    <location>
        <begin position="104"/>
        <end position="123"/>
    </location>
</feature>
<evidence type="ECO:0000313" key="3">
    <source>
        <dbReference type="EMBL" id="MDE8644505.1"/>
    </source>
</evidence>
<feature type="transmembrane region" description="Helical" evidence="1">
    <location>
        <begin position="153"/>
        <end position="178"/>
    </location>
</feature>
<accession>A0A069JGT2</accession>
<keyword evidence="1" id="KW-0812">Transmembrane</keyword>
<evidence type="ECO:0000313" key="5">
    <source>
        <dbReference type="Proteomes" id="UP000230886"/>
    </source>
</evidence>
<dbReference type="EMBL" id="NOVD01000023">
    <property type="protein sequence ID" value="PCK24834.1"/>
    <property type="molecule type" value="Genomic_DNA"/>
</dbReference>
<organism evidence="4 5">
    <name type="scientific">Rhodococcus qingshengii</name>
    <dbReference type="NCBI Taxonomy" id="334542"/>
    <lineage>
        <taxon>Bacteria</taxon>
        <taxon>Bacillati</taxon>
        <taxon>Actinomycetota</taxon>
        <taxon>Actinomycetes</taxon>
        <taxon>Mycobacteriales</taxon>
        <taxon>Nocardiaceae</taxon>
        <taxon>Rhodococcus</taxon>
        <taxon>Rhodococcus erythropolis group</taxon>
    </lineage>
</organism>
<name>A0A069JGT2_RHOSG</name>
<evidence type="ECO:0000259" key="2">
    <source>
        <dbReference type="Pfam" id="PF13548"/>
    </source>
</evidence>
<dbReference type="Proteomes" id="UP001217325">
    <property type="component" value="Unassembled WGS sequence"/>
</dbReference>
<dbReference type="AlphaFoldDB" id="A0A069JGT2"/>
<dbReference type="Pfam" id="PF13548">
    <property type="entry name" value="DUF4126"/>
    <property type="match status" value="1"/>
</dbReference>
<reference evidence="4 5" key="1">
    <citation type="submission" date="2017-07" db="EMBL/GenBank/DDBJ databases">
        <title>Draft sequence of Rhodococcus enclensis 23b-28.</title>
        <authorList>
            <person name="Besaury L."/>
            <person name="Sancelme M."/>
            <person name="Amato P."/>
            <person name="Lallement A."/>
            <person name="Delort A.-M."/>
        </authorList>
    </citation>
    <scope>NUCLEOTIDE SEQUENCE [LARGE SCALE GENOMIC DNA]</scope>
    <source>
        <strain evidence="4 5">23b-28</strain>
    </source>
</reference>
<reference evidence="3" key="2">
    <citation type="submission" date="2023-02" db="EMBL/GenBank/DDBJ databases">
        <title>A novel hydrolase synthesized by Rhodococcus erythropolis HQ is responsible for the detoxification of Zearalenone.</title>
        <authorList>
            <person name="Hu J."/>
            <person name="Xu J."/>
        </authorList>
    </citation>
    <scope>NUCLEOTIDE SEQUENCE</scope>
    <source>
        <strain evidence="3">HQ</strain>
    </source>
</reference>
<feature type="transmembrane region" description="Helical" evidence="1">
    <location>
        <begin position="48"/>
        <end position="68"/>
    </location>
</feature>
<protein>
    <submittedName>
        <fullName evidence="4">DUF4126 domain-containing protein</fullName>
    </submittedName>
</protein>
<dbReference type="Proteomes" id="UP000230886">
    <property type="component" value="Unassembled WGS sequence"/>
</dbReference>
<sequence>MDTWVLPAMLGLGLAAASGMRTFLPLLMLSAAVHFELFGITVGESMRWIGSTGALVALAIAAVVELGADLIPFVDNALSVIGNVTGPIAGVIAAWAAFSHLDPAMAALAGIIVGAPTALTFSAAQTGTRAVSTATTGGLANPVVSVIEDVLTFFTSLIAMILPLLIIPLLAALLWFSWRGWRRVRSLRTA</sequence>
<keyword evidence="1" id="KW-0472">Membrane</keyword>
<dbReference type="InterPro" id="IPR025196">
    <property type="entry name" value="DUF4126"/>
</dbReference>
<proteinExistence type="predicted"/>
<evidence type="ECO:0000313" key="4">
    <source>
        <dbReference type="EMBL" id="PCK24834.1"/>
    </source>
</evidence>
<dbReference type="EMBL" id="JARDXE010000003">
    <property type="protein sequence ID" value="MDE8644505.1"/>
    <property type="molecule type" value="Genomic_DNA"/>
</dbReference>
<feature type="domain" description="DUF4126" evidence="2">
    <location>
        <begin position="9"/>
        <end position="183"/>
    </location>
</feature>
<keyword evidence="1" id="KW-1133">Transmembrane helix</keyword>